<dbReference type="STRING" id="6293.A0A1I8EY18"/>
<organism evidence="3">
    <name type="scientific">Wuchereria bancrofti</name>
    <dbReference type="NCBI Taxonomy" id="6293"/>
    <lineage>
        <taxon>Eukaryota</taxon>
        <taxon>Metazoa</taxon>
        <taxon>Ecdysozoa</taxon>
        <taxon>Nematoda</taxon>
        <taxon>Chromadorea</taxon>
        <taxon>Rhabditida</taxon>
        <taxon>Spirurina</taxon>
        <taxon>Spiruromorpha</taxon>
        <taxon>Filarioidea</taxon>
        <taxon>Onchocercidae</taxon>
        <taxon>Wuchereria</taxon>
    </lineage>
</organism>
<evidence type="ECO:0000256" key="1">
    <source>
        <dbReference type="PROSITE-ProRule" id="PRU00087"/>
    </source>
</evidence>
<dbReference type="Gene3D" id="2.60.40.10">
    <property type="entry name" value="Immunoglobulins"/>
    <property type="match status" value="1"/>
</dbReference>
<dbReference type="InterPro" id="IPR014756">
    <property type="entry name" value="Ig_E-set"/>
</dbReference>
<proteinExistence type="predicted"/>
<feature type="repeat" description="Filamin" evidence="1">
    <location>
        <begin position="241"/>
        <end position="321"/>
    </location>
</feature>
<accession>A0A1I8EY18</accession>
<name>A0A1I8EY18_WUCBA</name>
<evidence type="ECO:0008006" key="4">
    <source>
        <dbReference type="Google" id="ProtNLM"/>
    </source>
</evidence>
<dbReference type="PROSITE" id="PS50194">
    <property type="entry name" value="FILAMIN_REPEAT"/>
    <property type="match status" value="1"/>
</dbReference>
<dbReference type="Pfam" id="PF00630">
    <property type="entry name" value="Filamin"/>
    <property type="match status" value="1"/>
</dbReference>
<feature type="region of interest" description="Disordered" evidence="2">
    <location>
        <begin position="139"/>
        <end position="169"/>
    </location>
</feature>
<dbReference type="SUPFAM" id="SSF81296">
    <property type="entry name" value="E set domains"/>
    <property type="match status" value="1"/>
</dbReference>
<dbReference type="InterPro" id="IPR001298">
    <property type="entry name" value="Filamin/ABP280_rpt"/>
</dbReference>
<dbReference type="WBParaSite" id="maker-PairedContig_645-snap-gene-0.1-mRNA-1">
    <property type="protein sequence ID" value="maker-PairedContig_645-snap-gene-0.1-mRNA-1"/>
    <property type="gene ID" value="maker-PairedContig_645-snap-gene-0.1"/>
</dbReference>
<dbReference type="InterPro" id="IPR017868">
    <property type="entry name" value="Filamin/ABP280_repeat-like"/>
</dbReference>
<feature type="compositionally biased region" description="Low complexity" evidence="2">
    <location>
        <begin position="187"/>
        <end position="200"/>
    </location>
</feature>
<dbReference type="SMART" id="SM00557">
    <property type="entry name" value="IG_FLMN"/>
    <property type="match status" value="1"/>
</dbReference>
<evidence type="ECO:0000313" key="3">
    <source>
        <dbReference type="WBParaSite" id="maker-PairedContig_645-snap-gene-0.1-mRNA-1"/>
    </source>
</evidence>
<evidence type="ECO:0000256" key="2">
    <source>
        <dbReference type="SAM" id="MobiDB-lite"/>
    </source>
</evidence>
<dbReference type="AlphaFoldDB" id="A0A1I8EY18"/>
<protein>
    <recommendedName>
        <fullName evidence="4">Filamin/ABP280 repeat family protein</fullName>
    </recommendedName>
</protein>
<feature type="compositionally biased region" description="Basic and acidic residues" evidence="2">
    <location>
        <begin position="146"/>
        <end position="169"/>
    </location>
</feature>
<sequence length="366" mass="41220">MERLPQSWESIEKVDANTACYLKKSVKGGKAEMGENHQHTGAGEQSYRNINAGKDGERCFDLSRPVEESFQTLSRDRDMEPMFLSTAPQRTADYMRAREEGKFGALQEMDSVLSSQRSLKFDYNEREDHITDTVEEAALTPGTRQKLQEQKIRHGEELDEKRGGARKAIKDDLQSMQALDRDEFELSQSKPSSPSPVSTPRATPRLNLKFGKDKEKKGIEEGGFNFGKSKITSKHEIVRRGKDVDVKVDSLKLGKDDQLKLLKTVAVAAKGTVEREEIEPKVKKSRHSYEISFRPAEIGTHKVMVYVNDTLHPMCPFPIRVYDASEIIVGEIAPQSTINDTVEFTVTSMVNGGRRVVLKKIVSPVF</sequence>
<feature type="region of interest" description="Disordered" evidence="2">
    <location>
        <begin position="182"/>
        <end position="205"/>
    </location>
</feature>
<dbReference type="InterPro" id="IPR013783">
    <property type="entry name" value="Ig-like_fold"/>
</dbReference>
<reference evidence="3" key="1">
    <citation type="submission" date="2016-11" db="UniProtKB">
        <authorList>
            <consortium name="WormBaseParasite"/>
        </authorList>
    </citation>
    <scope>IDENTIFICATION</scope>
    <source>
        <strain evidence="3">pt0022</strain>
    </source>
</reference>